<name>K0RCJ6_THAOC</name>
<feature type="compositionally biased region" description="Basic and acidic residues" evidence="1">
    <location>
        <begin position="38"/>
        <end position="57"/>
    </location>
</feature>
<evidence type="ECO:0000313" key="3">
    <source>
        <dbReference type="Proteomes" id="UP000266841"/>
    </source>
</evidence>
<feature type="non-terminal residue" evidence="2">
    <location>
        <position position="1"/>
    </location>
</feature>
<evidence type="ECO:0000313" key="2">
    <source>
        <dbReference type="EMBL" id="EJK50940.1"/>
    </source>
</evidence>
<reference evidence="2 3" key="1">
    <citation type="journal article" date="2012" name="Genome Biol.">
        <title>Genome and low-iron response of an oceanic diatom adapted to chronic iron limitation.</title>
        <authorList>
            <person name="Lommer M."/>
            <person name="Specht M."/>
            <person name="Roy A.S."/>
            <person name="Kraemer L."/>
            <person name="Andreson R."/>
            <person name="Gutowska M.A."/>
            <person name="Wolf J."/>
            <person name="Bergner S.V."/>
            <person name="Schilhabel M.B."/>
            <person name="Klostermeier U.C."/>
            <person name="Beiko R.G."/>
            <person name="Rosenstiel P."/>
            <person name="Hippler M."/>
            <person name="Laroche J."/>
        </authorList>
    </citation>
    <scope>NUCLEOTIDE SEQUENCE [LARGE SCALE GENOMIC DNA]</scope>
    <source>
        <strain evidence="2 3">CCMP1005</strain>
    </source>
</reference>
<evidence type="ECO:0000256" key="1">
    <source>
        <dbReference type="SAM" id="MobiDB-lite"/>
    </source>
</evidence>
<keyword evidence="3" id="KW-1185">Reference proteome</keyword>
<proteinExistence type="predicted"/>
<dbReference type="AlphaFoldDB" id="K0RCJ6"/>
<gene>
    <name evidence="2" type="ORF">THAOC_29945</name>
</gene>
<dbReference type="EMBL" id="AGNL01042560">
    <property type="protein sequence ID" value="EJK50940.1"/>
    <property type="molecule type" value="Genomic_DNA"/>
</dbReference>
<protein>
    <submittedName>
        <fullName evidence="2">Uncharacterized protein</fullName>
    </submittedName>
</protein>
<feature type="compositionally biased region" description="Basic and acidic residues" evidence="1">
    <location>
        <begin position="87"/>
        <end position="106"/>
    </location>
</feature>
<sequence length="150" mass="16531">LVYDCRDSSLTFRHARTGNGETAITRPRAVRRKMTKWGRPEEFPDGERNGDFSRVADGDVSPQALQETTQIGGRRRSPEGKFAAPFRRREGGLEGEGLRHAGRGDRQEDDGSFLPAANVTKIEKDRWHDIVGSGADYEVDAQGVGPCTSS</sequence>
<dbReference type="Proteomes" id="UP000266841">
    <property type="component" value="Unassembled WGS sequence"/>
</dbReference>
<accession>K0RCJ6</accession>
<comment type="caution">
    <text evidence="2">The sequence shown here is derived from an EMBL/GenBank/DDBJ whole genome shotgun (WGS) entry which is preliminary data.</text>
</comment>
<feature type="region of interest" description="Disordered" evidence="1">
    <location>
        <begin position="38"/>
        <end position="113"/>
    </location>
</feature>
<organism evidence="2 3">
    <name type="scientific">Thalassiosira oceanica</name>
    <name type="common">Marine diatom</name>
    <dbReference type="NCBI Taxonomy" id="159749"/>
    <lineage>
        <taxon>Eukaryota</taxon>
        <taxon>Sar</taxon>
        <taxon>Stramenopiles</taxon>
        <taxon>Ochrophyta</taxon>
        <taxon>Bacillariophyta</taxon>
        <taxon>Coscinodiscophyceae</taxon>
        <taxon>Thalassiosirophycidae</taxon>
        <taxon>Thalassiosirales</taxon>
        <taxon>Thalassiosiraceae</taxon>
        <taxon>Thalassiosira</taxon>
    </lineage>
</organism>